<dbReference type="EMBL" id="JABSTV010001249">
    <property type="protein sequence ID" value="KAH7961354.1"/>
    <property type="molecule type" value="Genomic_DNA"/>
</dbReference>
<name>A0A9D4PYX5_RHISA</name>
<reference evidence="2" key="1">
    <citation type="journal article" date="2020" name="Cell">
        <title>Large-Scale Comparative Analyses of Tick Genomes Elucidate Their Genetic Diversity and Vector Capacities.</title>
        <authorList>
            <consortium name="Tick Genome and Microbiome Consortium (TIGMIC)"/>
            <person name="Jia N."/>
            <person name="Wang J."/>
            <person name="Shi W."/>
            <person name="Du L."/>
            <person name="Sun Y."/>
            <person name="Zhan W."/>
            <person name="Jiang J.F."/>
            <person name="Wang Q."/>
            <person name="Zhang B."/>
            <person name="Ji P."/>
            <person name="Bell-Sakyi L."/>
            <person name="Cui X.M."/>
            <person name="Yuan T.T."/>
            <person name="Jiang B.G."/>
            <person name="Yang W.F."/>
            <person name="Lam T.T."/>
            <person name="Chang Q.C."/>
            <person name="Ding S.J."/>
            <person name="Wang X.J."/>
            <person name="Zhu J.G."/>
            <person name="Ruan X.D."/>
            <person name="Zhao L."/>
            <person name="Wei J.T."/>
            <person name="Ye R.Z."/>
            <person name="Que T.C."/>
            <person name="Du C.H."/>
            <person name="Zhou Y.H."/>
            <person name="Cheng J.X."/>
            <person name="Dai P.F."/>
            <person name="Guo W.B."/>
            <person name="Han X.H."/>
            <person name="Huang E.J."/>
            <person name="Li L.F."/>
            <person name="Wei W."/>
            <person name="Gao Y.C."/>
            <person name="Liu J.Z."/>
            <person name="Shao H.Z."/>
            <person name="Wang X."/>
            <person name="Wang C.C."/>
            <person name="Yang T.C."/>
            <person name="Huo Q.B."/>
            <person name="Li W."/>
            <person name="Chen H.Y."/>
            <person name="Chen S.E."/>
            <person name="Zhou L.G."/>
            <person name="Ni X.B."/>
            <person name="Tian J.H."/>
            <person name="Sheng Y."/>
            <person name="Liu T."/>
            <person name="Pan Y.S."/>
            <person name="Xia L.Y."/>
            <person name="Li J."/>
            <person name="Zhao F."/>
            <person name="Cao W.C."/>
        </authorList>
    </citation>
    <scope>NUCLEOTIDE SEQUENCE</scope>
    <source>
        <strain evidence="2">Rsan-2018</strain>
    </source>
</reference>
<feature type="compositionally biased region" description="Basic and acidic residues" evidence="1">
    <location>
        <begin position="82"/>
        <end position="104"/>
    </location>
</feature>
<dbReference type="VEuPathDB" id="VectorBase:RSAN_046179"/>
<feature type="compositionally biased region" description="Basic residues" evidence="1">
    <location>
        <begin position="118"/>
        <end position="144"/>
    </location>
</feature>
<dbReference type="AlphaFoldDB" id="A0A9D4PYX5"/>
<feature type="region of interest" description="Disordered" evidence="1">
    <location>
        <begin position="82"/>
        <end position="170"/>
    </location>
</feature>
<keyword evidence="3" id="KW-1185">Reference proteome</keyword>
<feature type="region of interest" description="Disordered" evidence="1">
    <location>
        <begin position="204"/>
        <end position="238"/>
    </location>
</feature>
<sequence length="478" mass="53269">MPAEREHNLAVCHQGFEHQREGAAAVMSQKVPPLPPDPREDGYDYRLDVSIGDKKDDRFWGEEIVKPSRKLSFERDIRVQEFEKERSSCEVRKLVRSPETKARATEPSLESSGSVSQKSRRSRHKKRKKRKSKKKKKKKKKKKRSRDESSTTATTGETTESREDQSLGASLSQLVSSAAANIFTAAAPASPPMDERAMDAAVIEPAGVVQPTDVTATEPLPRKRKRDKQRRSSREDDSAAICMPASGGEAMGYTDMYSQRWTPDTIDWQGDYRQPRYLTQGTYDQRANDSAAYATTVEPYQHALDIQRLEAGHLNRLYQQMQQLRGQLDMARQQIQDYLGGREDGTFSQESFKVYRRGLTTAPPVVTVVEKPTAAVQATEGTADDTTGQEVSSTNTVLLGEVGTLYGDTSSMPAQSKYTESPGAQTVVEMVQDCFQAMDGVTETGICSTLPNYTEVQGAETVVRMVHDCFQDSAQELK</sequence>
<comment type="caution">
    <text evidence="2">The sequence shown here is derived from an EMBL/GenBank/DDBJ whole genome shotgun (WGS) entry which is preliminary data.</text>
</comment>
<evidence type="ECO:0000313" key="2">
    <source>
        <dbReference type="EMBL" id="KAH7961354.1"/>
    </source>
</evidence>
<proteinExistence type="predicted"/>
<gene>
    <name evidence="2" type="ORF">HPB52_008164</name>
</gene>
<evidence type="ECO:0000256" key="1">
    <source>
        <dbReference type="SAM" id="MobiDB-lite"/>
    </source>
</evidence>
<protein>
    <submittedName>
        <fullName evidence="2">Uncharacterized protein</fullName>
    </submittedName>
</protein>
<evidence type="ECO:0000313" key="3">
    <source>
        <dbReference type="Proteomes" id="UP000821837"/>
    </source>
</evidence>
<accession>A0A9D4PYX5</accession>
<organism evidence="2 3">
    <name type="scientific">Rhipicephalus sanguineus</name>
    <name type="common">Brown dog tick</name>
    <name type="synonym">Ixodes sanguineus</name>
    <dbReference type="NCBI Taxonomy" id="34632"/>
    <lineage>
        <taxon>Eukaryota</taxon>
        <taxon>Metazoa</taxon>
        <taxon>Ecdysozoa</taxon>
        <taxon>Arthropoda</taxon>
        <taxon>Chelicerata</taxon>
        <taxon>Arachnida</taxon>
        <taxon>Acari</taxon>
        <taxon>Parasitiformes</taxon>
        <taxon>Ixodida</taxon>
        <taxon>Ixodoidea</taxon>
        <taxon>Ixodidae</taxon>
        <taxon>Rhipicephalinae</taxon>
        <taxon>Rhipicephalus</taxon>
        <taxon>Rhipicephalus</taxon>
    </lineage>
</organism>
<dbReference type="Proteomes" id="UP000821837">
    <property type="component" value="Chromosome 3"/>
</dbReference>
<reference evidence="2" key="2">
    <citation type="submission" date="2021-09" db="EMBL/GenBank/DDBJ databases">
        <authorList>
            <person name="Jia N."/>
            <person name="Wang J."/>
            <person name="Shi W."/>
            <person name="Du L."/>
            <person name="Sun Y."/>
            <person name="Zhan W."/>
            <person name="Jiang J."/>
            <person name="Wang Q."/>
            <person name="Zhang B."/>
            <person name="Ji P."/>
            <person name="Sakyi L.B."/>
            <person name="Cui X."/>
            <person name="Yuan T."/>
            <person name="Jiang B."/>
            <person name="Yang W."/>
            <person name="Lam T.T.-Y."/>
            <person name="Chang Q."/>
            <person name="Ding S."/>
            <person name="Wang X."/>
            <person name="Zhu J."/>
            <person name="Ruan X."/>
            <person name="Zhao L."/>
            <person name="Wei J."/>
            <person name="Que T."/>
            <person name="Du C."/>
            <person name="Cheng J."/>
            <person name="Dai P."/>
            <person name="Han X."/>
            <person name="Huang E."/>
            <person name="Gao Y."/>
            <person name="Liu J."/>
            <person name="Shao H."/>
            <person name="Ye R."/>
            <person name="Li L."/>
            <person name="Wei W."/>
            <person name="Wang X."/>
            <person name="Wang C."/>
            <person name="Huo Q."/>
            <person name="Li W."/>
            <person name="Guo W."/>
            <person name="Chen H."/>
            <person name="Chen S."/>
            <person name="Zhou L."/>
            <person name="Zhou L."/>
            <person name="Ni X."/>
            <person name="Tian J."/>
            <person name="Zhou Y."/>
            <person name="Sheng Y."/>
            <person name="Liu T."/>
            <person name="Pan Y."/>
            <person name="Xia L."/>
            <person name="Li J."/>
            <person name="Zhao F."/>
            <person name="Cao W."/>
        </authorList>
    </citation>
    <scope>NUCLEOTIDE SEQUENCE</scope>
    <source>
        <strain evidence="2">Rsan-2018</strain>
        <tissue evidence="2">Larvae</tissue>
    </source>
</reference>